<gene>
    <name evidence="5" type="ORF">NP493_1150g00014</name>
</gene>
<dbReference type="PROSITE" id="PS01159">
    <property type="entry name" value="WW_DOMAIN_1"/>
    <property type="match status" value="1"/>
</dbReference>
<evidence type="ECO:0000259" key="3">
    <source>
        <dbReference type="PROSITE" id="PS50020"/>
    </source>
</evidence>
<dbReference type="InterPro" id="IPR001202">
    <property type="entry name" value="WW_dom"/>
</dbReference>
<dbReference type="SUPFAM" id="SSF50156">
    <property type="entry name" value="PDZ domain-like"/>
    <property type="match status" value="1"/>
</dbReference>
<dbReference type="InterPro" id="IPR051342">
    <property type="entry name" value="PDZ_scaffold"/>
</dbReference>
<evidence type="ECO:0008006" key="7">
    <source>
        <dbReference type="Google" id="ProtNLM"/>
    </source>
</evidence>
<accession>A0AAD9KH82</accession>
<proteinExistence type="predicted"/>
<keyword evidence="1" id="KW-0175">Coiled coil</keyword>
<evidence type="ECO:0000256" key="1">
    <source>
        <dbReference type="SAM" id="Coils"/>
    </source>
</evidence>
<dbReference type="PROSITE" id="PS50106">
    <property type="entry name" value="PDZ"/>
    <property type="match status" value="1"/>
</dbReference>
<dbReference type="Proteomes" id="UP001209878">
    <property type="component" value="Unassembled WGS sequence"/>
</dbReference>
<dbReference type="SUPFAM" id="SSF51045">
    <property type="entry name" value="WW domain"/>
    <property type="match status" value="1"/>
</dbReference>
<dbReference type="Gene3D" id="2.20.70.10">
    <property type="match status" value="1"/>
</dbReference>
<dbReference type="InterPro" id="IPR001478">
    <property type="entry name" value="PDZ"/>
</dbReference>
<dbReference type="PROSITE" id="PS50020">
    <property type="entry name" value="WW_DOMAIN_2"/>
    <property type="match status" value="1"/>
</dbReference>
<name>A0AAD9KH82_RIDPI</name>
<feature type="region of interest" description="Disordered" evidence="2">
    <location>
        <begin position="188"/>
        <end position="208"/>
    </location>
</feature>
<feature type="region of interest" description="Disordered" evidence="2">
    <location>
        <begin position="240"/>
        <end position="268"/>
    </location>
</feature>
<evidence type="ECO:0000259" key="4">
    <source>
        <dbReference type="PROSITE" id="PS50106"/>
    </source>
</evidence>
<reference evidence="5" key="1">
    <citation type="journal article" date="2023" name="Mol. Biol. Evol.">
        <title>Third-Generation Sequencing Reveals the Adaptive Role of the Epigenome in Three Deep-Sea Polychaetes.</title>
        <authorList>
            <person name="Perez M."/>
            <person name="Aroh O."/>
            <person name="Sun Y."/>
            <person name="Lan Y."/>
            <person name="Juniper S.K."/>
            <person name="Young C.R."/>
            <person name="Angers B."/>
            <person name="Qian P.Y."/>
        </authorList>
    </citation>
    <scope>NUCLEOTIDE SEQUENCE</scope>
    <source>
        <strain evidence="5">R07B-5</strain>
    </source>
</reference>
<dbReference type="SUPFAM" id="SSF47473">
    <property type="entry name" value="EF-hand"/>
    <property type="match status" value="1"/>
</dbReference>
<protein>
    <recommendedName>
        <fullName evidence="7">Syntaxin-binding protein 4</fullName>
    </recommendedName>
</protein>
<dbReference type="Gene3D" id="2.30.42.10">
    <property type="match status" value="1"/>
</dbReference>
<feature type="region of interest" description="Disordered" evidence="2">
    <location>
        <begin position="519"/>
        <end position="560"/>
    </location>
</feature>
<dbReference type="InterPro" id="IPR036034">
    <property type="entry name" value="PDZ_sf"/>
</dbReference>
<feature type="compositionally biased region" description="Polar residues" evidence="2">
    <location>
        <begin position="519"/>
        <end position="531"/>
    </location>
</feature>
<evidence type="ECO:0000256" key="2">
    <source>
        <dbReference type="SAM" id="MobiDB-lite"/>
    </source>
</evidence>
<dbReference type="Pfam" id="PF00595">
    <property type="entry name" value="PDZ"/>
    <property type="match status" value="1"/>
</dbReference>
<dbReference type="PANTHER" id="PTHR19964:SF94">
    <property type="entry name" value="SYNTAXIN-BINDING PROTEIN 4-LIKE"/>
    <property type="match status" value="1"/>
</dbReference>
<sequence length="644" mass="70065">MTTTVVLSRTNVACDEKQPTTTISSNGLSSVGDKREVTETITFDSCTGGLGIKIIGGVLDWETSEKNYGIYVKKILSGGLAAADGRLKPGDLILAVNGQSMAQVTNERAVAMLRKASASNFVQLSVCRDNAALDEYQELINTFSYSSSSSVCDRNSVSSRASTPSCQGSLNGWGCVPDDTVGHDAPTCSSSPHGFHSRHSQCTGESSCDSDPEGSTVPACYRGPQMSALRKNHLSVPAMTSTPQAANDCPDGRNGAISPEGSVRSSQMSPIFASQDLSGIPGNPSAEKLALDPNVKLKMEKLEMALRYLGLEPTLEQQAELRRRLPIGRDGSITYGEFVSVARELFKIELQDCDLSPAVTYESPSRDMVDAVPCQDPLTELERVRQERDALRLETERLRLLLREKEKACNFAEEELLRVRRETQGALHTSRSLQSKLQLAEQAQQEARSMEHDYEEVVQALEVELSQLRLQLESQLESPAVRKRLAVLACELRKAEASKKTFEVATEKLMRFAETVHETLSGTGETLQTPAEPSPGRSARGVQPPGYLGRHKRPTPQSLSTEAKTVVMAVKSIIEVDALPFGWDEAYTVDGVKFYTNHVTQTTSWQHPVSKIQHADTSHLPPPPLPAAANGNGCHDNSLADDHA</sequence>
<comment type="caution">
    <text evidence="5">The sequence shown here is derived from an EMBL/GenBank/DDBJ whole genome shotgun (WGS) entry which is preliminary data.</text>
</comment>
<evidence type="ECO:0000313" key="5">
    <source>
        <dbReference type="EMBL" id="KAK2170488.1"/>
    </source>
</evidence>
<feature type="region of interest" description="Disordered" evidence="2">
    <location>
        <begin position="606"/>
        <end position="644"/>
    </location>
</feature>
<feature type="domain" description="WW" evidence="3">
    <location>
        <begin position="577"/>
        <end position="610"/>
    </location>
</feature>
<dbReference type="CDD" id="cd00201">
    <property type="entry name" value="WW"/>
    <property type="match status" value="1"/>
</dbReference>
<dbReference type="EMBL" id="JAODUO010001149">
    <property type="protein sequence ID" value="KAK2170488.1"/>
    <property type="molecule type" value="Genomic_DNA"/>
</dbReference>
<keyword evidence="6" id="KW-1185">Reference proteome</keyword>
<feature type="domain" description="PDZ" evidence="4">
    <location>
        <begin position="40"/>
        <end position="116"/>
    </location>
</feature>
<dbReference type="InterPro" id="IPR011992">
    <property type="entry name" value="EF-hand-dom_pair"/>
</dbReference>
<dbReference type="Pfam" id="PF00397">
    <property type="entry name" value="WW"/>
    <property type="match status" value="1"/>
</dbReference>
<dbReference type="SMART" id="SM00456">
    <property type="entry name" value="WW"/>
    <property type="match status" value="1"/>
</dbReference>
<dbReference type="InterPro" id="IPR036020">
    <property type="entry name" value="WW_dom_sf"/>
</dbReference>
<organism evidence="5 6">
    <name type="scientific">Ridgeia piscesae</name>
    <name type="common">Tubeworm</name>
    <dbReference type="NCBI Taxonomy" id="27915"/>
    <lineage>
        <taxon>Eukaryota</taxon>
        <taxon>Metazoa</taxon>
        <taxon>Spiralia</taxon>
        <taxon>Lophotrochozoa</taxon>
        <taxon>Annelida</taxon>
        <taxon>Polychaeta</taxon>
        <taxon>Sedentaria</taxon>
        <taxon>Canalipalpata</taxon>
        <taxon>Sabellida</taxon>
        <taxon>Siboglinidae</taxon>
        <taxon>Ridgeia</taxon>
    </lineage>
</organism>
<dbReference type="AlphaFoldDB" id="A0AAD9KH82"/>
<dbReference type="PANTHER" id="PTHR19964">
    <property type="entry name" value="MULTIPLE PDZ DOMAIN PROTEIN"/>
    <property type="match status" value="1"/>
</dbReference>
<feature type="coiled-coil region" evidence="1">
    <location>
        <begin position="381"/>
        <end position="478"/>
    </location>
</feature>
<dbReference type="SMART" id="SM00228">
    <property type="entry name" value="PDZ"/>
    <property type="match status" value="1"/>
</dbReference>
<evidence type="ECO:0000313" key="6">
    <source>
        <dbReference type="Proteomes" id="UP001209878"/>
    </source>
</evidence>